<dbReference type="GeneID" id="87906338"/>
<name>A0ABR0GY13_9PEZI</name>
<organism evidence="3 4">
    <name type="scientific">Podospora pseudocomata</name>
    <dbReference type="NCBI Taxonomy" id="2093779"/>
    <lineage>
        <taxon>Eukaryota</taxon>
        <taxon>Fungi</taxon>
        <taxon>Dikarya</taxon>
        <taxon>Ascomycota</taxon>
        <taxon>Pezizomycotina</taxon>
        <taxon>Sordariomycetes</taxon>
        <taxon>Sordariomycetidae</taxon>
        <taxon>Sordariales</taxon>
        <taxon>Podosporaceae</taxon>
        <taxon>Podospora</taxon>
    </lineage>
</organism>
<feature type="compositionally biased region" description="Basic and acidic residues" evidence="1">
    <location>
        <begin position="190"/>
        <end position="202"/>
    </location>
</feature>
<dbReference type="Proteomes" id="UP001323405">
    <property type="component" value="Unassembled WGS sequence"/>
</dbReference>
<feature type="chain" id="PRO_5045206858" evidence="2">
    <location>
        <begin position="19"/>
        <end position="231"/>
    </location>
</feature>
<comment type="caution">
    <text evidence="3">The sequence shown here is derived from an EMBL/GenBank/DDBJ whole genome shotgun (WGS) entry which is preliminary data.</text>
</comment>
<dbReference type="EMBL" id="JAFFHA010000001">
    <property type="protein sequence ID" value="KAK4660547.1"/>
    <property type="molecule type" value="Genomic_DNA"/>
</dbReference>
<evidence type="ECO:0000256" key="2">
    <source>
        <dbReference type="SAM" id="SignalP"/>
    </source>
</evidence>
<feature type="signal peptide" evidence="2">
    <location>
        <begin position="1"/>
        <end position="18"/>
    </location>
</feature>
<gene>
    <name evidence="3" type="ORF">QC762_119970</name>
</gene>
<reference evidence="3 4" key="1">
    <citation type="journal article" date="2023" name="bioRxiv">
        <title>High-quality genome assemblies of four members of thePodospora anserinaspecies complex.</title>
        <authorList>
            <person name="Ament-Velasquez S.L."/>
            <person name="Vogan A.A."/>
            <person name="Wallerman O."/>
            <person name="Hartmann F."/>
            <person name="Gautier V."/>
            <person name="Silar P."/>
            <person name="Giraud T."/>
            <person name="Johannesson H."/>
        </authorList>
    </citation>
    <scope>NUCLEOTIDE SEQUENCE [LARGE SCALE GENOMIC DNA]</scope>
    <source>
        <strain evidence="3 4">CBS 415.72m</strain>
    </source>
</reference>
<keyword evidence="4" id="KW-1185">Reference proteome</keyword>
<feature type="region of interest" description="Disordered" evidence="1">
    <location>
        <begin position="171"/>
        <end position="231"/>
    </location>
</feature>
<evidence type="ECO:0000313" key="4">
    <source>
        <dbReference type="Proteomes" id="UP001323405"/>
    </source>
</evidence>
<keyword evidence="2" id="KW-0732">Signal</keyword>
<evidence type="ECO:0000256" key="1">
    <source>
        <dbReference type="SAM" id="MobiDB-lite"/>
    </source>
</evidence>
<proteinExistence type="predicted"/>
<dbReference type="RefSeq" id="XP_062749517.1">
    <property type="nucleotide sequence ID" value="XM_062886431.1"/>
</dbReference>
<accession>A0ABR0GY13</accession>
<sequence>MRYLSFSVFALGITTTSATILVSDGHGGVIHNPRYTHQRIDSRNVKIDNLALHAAVRRFNVEQLQNLTSTLPVLIPRQAANLQVFTSALGGAAAPAITNSGDPDRPFAVDGDTFPDFATASNRACDNQKNACAKIANEGGQRDGELTVGECDRQMEQCKSAALSAANRSFDGAAGEQQQQQPPPQQGGGRGDDGGQRQDPNRGQDQGQEEQAPPESVLVDSDENFDFFCDV</sequence>
<evidence type="ECO:0000313" key="3">
    <source>
        <dbReference type="EMBL" id="KAK4660547.1"/>
    </source>
</evidence>
<protein>
    <submittedName>
        <fullName evidence="3">Uncharacterized protein</fullName>
    </submittedName>
</protein>